<dbReference type="AlphaFoldDB" id="A0AAX6DW45"/>
<keyword evidence="3" id="KW-1185">Reference proteome</keyword>
<reference evidence="2" key="2">
    <citation type="submission" date="2023-04" db="EMBL/GenBank/DDBJ databases">
        <authorList>
            <person name="Bruccoleri R.E."/>
            <person name="Oakeley E.J."/>
            <person name="Faust A.-M."/>
            <person name="Dessus-Babus S."/>
            <person name="Altorfer M."/>
            <person name="Burckhardt D."/>
            <person name="Oertli M."/>
            <person name="Naumann U."/>
            <person name="Petersen F."/>
            <person name="Wong J."/>
        </authorList>
    </citation>
    <scope>NUCLEOTIDE SEQUENCE</scope>
    <source>
        <strain evidence="2">GSM-AAB239-AS_SAM_17_03QT</strain>
        <tissue evidence="2">Leaf</tissue>
    </source>
</reference>
<proteinExistence type="predicted"/>
<evidence type="ECO:0000313" key="3">
    <source>
        <dbReference type="Proteomes" id="UP001140949"/>
    </source>
</evidence>
<name>A0AAX6DW45_IRIPA</name>
<evidence type="ECO:0000256" key="1">
    <source>
        <dbReference type="SAM" id="MobiDB-lite"/>
    </source>
</evidence>
<protein>
    <submittedName>
        <fullName evidence="2">Uncharacterized protein</fullName>
    </submittedName>
</protein>
<sequence>MSGPVHPCLTHLIPYITNTCSTPCPTTSDTLSQNPHPRLHTSPVSPSMSVEVDHPLDPTTFTTRR</sequence>
<evidence type="ECO:0000313" key="2">
    <source>
        <dbReference type="EMBL" id="KAJ6796032.1"/>
    </source>
</evidence>
<comment type="caution">
    <text evidence="2">The sequence shown here is derived from an EMBL/GenBank/DDBJ whole genome shotgun (WGS) entry which is preliminary data.</text>
</comment>
<feature type="region of interest" description="Disordered" evidence="1">
    <location>
        <begin position="25"/>
        <end position="65"/>
    </location>
</feature>
<accession>A0AAX6DW45</accession>
<dbReference type="EMBL" id="JANAVB010041420">
    <property type="protein sequence ID" value="KAJ6796032.1"/>
    <property type="molecule type" value="Genomic_DNA"/>
</dbReference>
<gene>
    <name evidence="2" type="ORF">M6B38_221525</name>
</gene>
<dbReference type="Proteomes" id="UP001140949">
    <property type="component" value="Unassembled WGS sequence"/>
</dbReference>
<organism evidence="2 3">
    <name type="scientific">Iris pallida</name>
    <name type="common">Sweet iris</name>
    <dbReference type="NCBI Taxonomy" id="29817"/>
    <lineage>
        <taxon>Eukaryota</taxon>
        <taxon>Viridiplantae</taxon>
        <taxon>Streptophyta</taxon>
        <taxon>Embryophyta</taxon>
        <taxon>Tracheophyta</taxon>
        <taxon>Spermatophyta</taxon>
        <taxon>Magnoliopsida</taxon>
        <taxon>Liliopsida</taxon>
        <taxon>Asparagales</taxon>
        <taxon>Iridaceae</taxon>
        <taxon>Iridoideae</taxon>
        <taxon>Irideae</taxon>
        <taxon>Iris</taxon>
    </lineage>
</organism>
<reference evidence="2" key="1">
    <citation type="journal article" date="2023" name="GigaByte">
        <title>Genome assembly of the bearded iris, Iris pallida Lam.</title>
        <authorList>
            <person name="Bruccoleri R.E."/>
            <person name="Oakeley E.J."/>
            <person name="Faust A.M.E."/>
            <person name="Altorfer M."/>
            <person name="Dessus-Babus S."/>
            <person name="Burckhardt D."/>
            <person name="Oertli M."/>
            <person name="Naumann U."/>
            <person name="Petersen F."/>
            <person name="Wong J."/>
        </authorList>
    </citation>
    <scope>NUCLEOTIDE SEQUENCE</scope>
    <source>
        <strain evidence="2">GSM-AAB239-AS_SAM_17_03QT</strain>
    </source>
</reference>